<organism evidence="1 2">
    <name type="scientific">Dactylosporangium maewongense</name>
    <dbReference type="NCBI Taxonomy" id="634393"/>
    <lineage>
        <taxon>Bacteria</taxon>
        <taxon>Bacillati</taxon>
        <taxon>Actinomycetota</taxon>
        <taxon>Actinomycetes</taxon>
        <taxon>Micromonosporales</taxon>
        <taxon>Micromonosporaceae</taxon>
        <taxon>Dactylosporangium</taxon>
    </lineage>
</organism>
<sequence>MRTLQRVNGSPSVSVRMIAVVHPTTDEEPQIAVRHLCRRLRDFLNLDPAAPSVTSPPGPRTPGH</sequence>
<evidence type="ECO:0000313" key="2">
    <source>
        <dbReference type="Proteomes" id="UP001501470"/>
    </source>
</evidence>
<name>A0ABN2AYX4_9ACTN</name>
<protein>
    <submittedName>
        <fullName evidence="1">Uncharacterized protein</fullName>
    </submittedName>
</protein>
<reference evidence="1 2" key="1">
    <citation type="journal article" date="2019" name="Int. J. Syst. Evol. Microbiol.">
        <title>The Global Catalogue of Microorganisms (GCM) 10K type strain sequencing project: providing services to taxonomists for standard genome sequencing and annotation.</title>
        <authorList>
            <consortium name="The Broad Institute Genomics Platform"/>
            <consortium name="The Broad Institute Genome Sequencing Center for Infectious Disease"/>
            <person name="Wu L."/>
            <person name="Ma J."/>
        </authorList>
    </citation>
    <scope>NUCLEOTIDE SEQUENCE [LARGE SCALE GENOMIC DNA]</scope>
    <source>
        <strain evidence="1 2">JCM 15933</strain>
    </source>
</reference>
<gene>
    <name evidence="1" type="ORF">GCM10009827_053250</name>
</gene>
<accession>A0ABN2AYX4</accession>
<dbReference type="EMBL" id="BAAAQD010000011">
    <property type="protein sequence ID" value="GAA1529348.1"/>
    <property type="molecule type" value="Genomic_DNA"/>
</dbReference>
<dbReference type="Proteomes" id="UP001501470">
    <property type="component" value="Unassembled WGS sequence"/>
</dbReference>
<keyword evidence="2" id="KW-1185">Reference proteome</keyword>
<proteinExistence type="predicted"/>
<evidence type="ECO:0000313" key="1">
    <source>
        <dbReference type="EMBL" id="GAA1529348.1"/>
    </source>
</evidence>
<comment type="caution">
    <text evidence="1">The sequence shown here is derived from an EMBL/GenBank/DDBJ whole genome shotgun (WGS) entry which is preliminary data.</text>
</comment>